<sequence>MLFAANNMIPRIHQGFVIQNVQLKDELLSVLESNSGQDNAPLSAKRRVERRDYKKLHDEAYGNVSSDSSKSGGLNQGYYKNSSVILVEKRTRVEKEQFAISEDCITDKPEGSKVKGRASTSHIRLKVKMGKIQPEYHLSSSHHILFQILLYQVHKIVTTLEKTRTDGDLPSSLSDITALEESLTAAGGKFIFMQRLHDFDVLQHKAFPFIEGVEEQMQKFHEERTSAVLERRAAENDEKMEIIFLYSNRRCTYSCNSSQ</sequence>
<name>A0ABY9C2S9_VITVI</name>
<gene>
    <name evidence="3" type="ORF">VitviT2T_008739</name>
</gene>
<reference evidence="3 4" key="1">
    <citation type="journal article" date="2023" name="Hortic Res">
        <title>The complete reference genome for grapevine (Vitis vinifera L.) genetics and breeding.</title>
        <authorList>
            <person name="Shi X."/>
            <person name="Cao S."/>
            <person name="Wang X."/>
            <person name="Huang S."/>
            <person name="Wang Y."/>
            <person name="Liu Z."/>
            <person name="Liu W."/>
            <person name="Leng X."/>
            <person name="Peng Y."/>
            <person name="Wang N."/>
            <person name="Wang Y."/>
            <person name="Ma Z."/>
            <person name="Xu X."/>
            <person name="Zhang F."/>
            <person name="Xue H."/>
            <person name="Zhong H."/>
            <person name="Wang Y."/>
            <person name="Zhang K."/>
            <person name="Velt A."/>
            <person name="Avia K."/>
            <person name="Holtgrawe D."/>
            <person name="Grimplet J."/>
            <person name="Matus J.T."/>
            <person name="Ware D."/>
            <person name="Wu X."/>
            <person name="Wang H."/>
            <person name="Liu C."/>
            <person name="Fang Y."/>
            <person name="Rustenholz C."/>
            <person name="Cheng Z."/>
            <person name="Xiao H."/>
            <person name="Zhou Y."/>
        </authorList>
    </citation>
    <scope>NUCLEOTIDE SEQUENCE [LARGE SCALE GENOMIC DNA]</scope>
    <source>
        <strain evidence="4">cv. Pinot noir / PN40024</strain>
        <tissue evidence="3">Leaf</tissue>
    </source>
</reference>
<dbReference type="Proteomes" id="UP001227230">
    <property type="component" value="Chromosome 6"/>
</dbReference>
<dbReference type="PANTHER" id="PTHR12214">
    <property type="entry name" value="GC-RICH SEQUENCE DNA-BINDING FACTOR"/>
    <property type="match status" value="1"/>
</dbReference>
<dbReference type="PANTHER" id="PTHR12214:SF0">
    <property type="entry name" value="LD29489P"/>
    <property type="match status" value="1"/>
</dbReference>
<keyword evidence="4" id="KW-1185">Reference proteome</keyword>
<proteinExistence type="predicted"/>
<organism evidence="3 4">
    <name type="scientific">Vitis vinifera</name>
    <name type="common">Grape</name>
    <dbReference type="NCBI Taxonomy" id="29760"/>
    <lineage>
        <taxon>Eukaryota</taxon>
        <taxon>Viridiplantae</taxon>
        <taxon>Streptophyta</taxon>
        <taxon>Embryophyta</taxon>
        <taxon>Tracheophyta</taxon>
        <taxon>Spermatophyta</taxon>
        <taxon>Magnoliopsida</taxon>
        <taxon>eudicotyledons</taxon>
        <taxon>Gunneridae</taxon>
        <taxon>Pentapetalae</taxon>
        <taxon>rosids</taxon>
        <taxon>Vitales</taxon>
        <taxon>Vitaceae</taxon>
        <taxon>Viteae</taxon>
        <taxon>Vitis</taxon>
    </lineage>
</organism>
<evidence type="ECO:0000313" key="3">
    <source>
        <dbReference type="EMBL" id="WJZ89523.1"/>
    </source>
</evidence>
<dbReference type="EMBL" id="CP126653">
    <property type="protein sequence ID" value="WJZ89523.1"/>
    <property type="molecule type" value="Genomic_DNA"/>
</dbReference>
<evidence type="ECO:0000256" key="2">
    <source>
        <dbReference type="ARBA" id="ARBA00023242"/>
    </source>
</evidence>
<dbReference type="InterPro" id="IPR012890">
    <property type="entry name" value="GCFC2-like"/>
</dbReference>
<protein>
    <submittedName>
        <fullName evidence="3">Uncharacterized protein</fullName>
    </submittedName>
</protein>
<accession>A0ABY9C2S9</accession>
<keyword evidence="2" id="KW-0539">Nucleus</keyword>
<evidence type="ECO:0000313" key="4">
    <source>
        <dbReference type="Proteomes" id="UP001227230"/>
    </source>
</evidence>
<evidence type="ECO:0000256" key="1">
    <source>
        <dbReference type="ARBA" id="ARBA00004123"/>
    </source>
</evidence>
<comment type="subcellular location">
    <subcellularLocation>
        <location evidence="1">Nucleus</location>
    </subcellularLocation>
</comment>